<dbReference type="Proteomes" id="UP000187209">
    <property type="component" value="Unassembled WGS sequence"/>
</dbReference>
<dbReference type="EMBL" id="MPUH01000503">
    <property type="protein sequence ID" value="OMJ78792.1"/>
    <property type="molecule type" value="Genomic_DNA"/>
</dbReference>
<reference evidence="3 4" key="1">
    <citation type="submission" date="2016-11" db="EMBL/GenBank/DDBJ databases">
        <title>The macronuclear genome of Stentor coeruleus: a giant cell with tiny introns.</title>
        <authorList>
            <person name="Slabodnick M."/>
            <person name="Ruby J.G."/>
            <person name="Reiff S.B."/>
            <person name="Swart E.C."/>
            <person name="Gosai S."/>
            <person name="Prabakaran S."/>
            <person name="Witkowska E."/>
            <person name="Larue G.E."/>
            <person name="Fisher S."/>
            <person name="Freeman R.M."/>
            <person name="Gunawardena J."/>
            <person name="Chu W."/>
            <person name="Stover N.A."/>
            <person name="Gregory B.D."/>
            <person name="Nowacki M."/>
            <person name="Derisi J."/>
            <person name="Roy S.W."/>
            <person name="Marshall W.F."/>
            <person name="Sood P."/>
        </authorList>
    </citation>
    <scope>NUCLEOTIDE SEQUENCE [LARGE SCALE GENOMIC DNA]</scope>
    <source>
        <strain evidence="3">WM001</strain>
    </source>
</reference>
<evidence type="ECO:0000256" key="1">
    <source>
        <dbReference type="SAM" id="Coils"/>
    </source>
</evidence>
<feature type="compositionally biased region" description="Basic and acidic residues" evidence="2">
    <location>
        <begin position="421"/>
        <end position="434"/>
    </location>
</feature>
<evidence type="ECO:0000313" key="3">
    <source>
        <dbReference type="EMBL" id="OMJ78792.1"/>
    </source>
</evidence>
<organism evidence="3 4">
    <name type="scientific">Stentor coeruleus</name>
    <dbReference type="NCBI Taxonomy" id="5963"/>
    <lineage>
        <taxon>Eukaryota</taxon>
        <taxon>Sar</taxon>
        <taxon>Alveolata</taxon>
        <taxon>Ciliophora</taxon>
        <taxon>Postciliodesmatophora</taxon>
        <taxon>Heterotrichea</taxon>
        <taxon>Heterotrichida</taxon>
        <taxon>Stentoridae</taxon>
        <taxon>Stentor</taxon>
    </lineage>
</organism>
<feature type="coiled-coil region" evidence="1">
    <location>
        <begin position="14"/>
        <end position="72"/>
    </location>
</feature>
<name>A0A1R2BPS0_9CILI</name>
<comment type="caution">
    <text evidence="3">The sequence shown here is derived from an EMBL/GenBank/DDBJ whole genome shotgun (WGS) entry which is preliminary data.</text>
</comment>
<keyword evidence="4" id="KW-1185">Reference proteome</keyword>
<dbReference type="OrthoDB" id="10672921at2759"/>
<protein>
    <submittedName>
        <fullName evidence="3">Uncharacterized protein</fullName>
    </submittedName>
</protein>
<accession>A0A1R2BPS0</accession>
<gene>
    <name evidence="3" type="ORF">SteCoe_21319</name>
</gene>
<proteinExistence type="predicted"/>
<dbReference type="AlphaFoldDB" id="A0A1R2BPS0"/>
<keyword evidence="1" id="KW-0175">Coiled coil</keyword>
<feature type="region of interest" description="Disordered" evidence="2">
    <location>
        <begin position="523"/>
        <end position="554"/>
    </location>
</feature>
<evidence type="ECO:0000256" key="2">
    <source>
        <dbReference type="SAM" id="MobiDB-lite"/>
    </source>
</evidence>
<evidence type="ECO:0000313" key="4">
    <source>
        <dbReference type="Proteomes" id="UP000187209"/>
    </source>
</evidence>
<feature type="region of interest" description="Disordered" evidence="2">
    <location>
        <begin position="406"/>
        <end position="434"/>
    </location>
</feature>
<sequence>MKSFYSKEKRTQFEERLRKEQEKFEEDLKRARNNKIKLAIDTNSIREHSKVLEAQKRLKELQKQEKEKLKQKDHRDKYIQLLRNQRFTREASNPRNISALDLEVDLKSRIPRPAIEKKLVKIPSDHNNIKGPSPSRPLNENQSKIPKLNHQNDIKKDDNLLWKKGDLLDSLDLSSTNMKKMFQNRPKLCESPGNSQGDKAEWLKENFRESINEWAPKKIEPVELKPTKRVIIKKHNKVNIQEKIEEIKEVTKGAENADEHLAHIPKNKHVRIRENPIKKIPEGEFITLPESSNHNKRYENIENESSVEISGEKYIENIQSGQKIQKDVGKKTGSRFVGKFKAIPEKDDFLENELQCVLDEEAKLQASLARLDLKSLRLKHQAELAELDAEAKQLENSIKIAQEEEKNKNKNITADFGGNINKKDSVSPKGRVDNEDCEKFEKFSEFNEENKYRNVSPTETEITNQTSYYPDNGSVFSAHPYPKLRQLPDARSACSEDEKKESYGRKEVHRIGAVYNEISARSGRYSNKNPAPQYALPKSKNKEPISFRKPPPGPEYTLDVVKVNPDVVKINPNIDVKSLFSDL</sequence>
<feature type="region of interest" description="Disordered" evidence="2">
    <location>
        <begin position="123"/>
        <end position="145"/>
    </location>
</feature>